<evidence type="ECO:0000256" key="1">
    <source>
        <dbReference type="ARBA" id="ARBA00008520"/>
    </source>
</evidence>
<dbReference type="AlphaFoldDB" id="A0A2M7GB42"/>
<dbReference type="GO" id="GO:0015768">
    <property type="term" value="P:maltose transport"/>
    <property type="evidence" value="ECO:0007669"/>
    <property type="project" value="TreeGrafter"/>
</dbReference>
<sequence length="415" mass="46705">MRKFTSLLLLALGLFSACQHQTSEESLRFSTWGSPEEMAILNPLLKEFQALHPEIKLEVMHIPDKYFQKLHTLIAANLSPDVIFVNNIQFPVYASNQAFLPLEPFLSHSTVLHAEDFYPQTLAGFRWQGSLQGIPRDASNMVIFYNQELFDKAGLAYPRSDWTLEEMLKTAQKLTLDQNRDGHPEQFGISFQNHFLFWTPYLWSAGGDFFSPDQKKAKLETPEAISGIQFHADLRHKYHVAPTSAEAGSSTMSQLFVQGKLAMVVNGRWAVPLYRQNLKFKWDIAPFPQGKAGSIVDADASGWVISRKSKHPEQAWKLIEFLAARKASEAFTQPGLIIPARKDVAQSAVFLAPGKSPASAHYFLKALETGKPTPAIPYWNELLEVLNRSLEPVWDGRASAQDALKGIDQRLEPLL</sequence>
<dbReference type="Proteomes" id="UP000231019">
    <property type="component" value="Unassembled WGS sequence"/>
</dbReference>
<protein>
    <submittedName>
        <fullName evidence="5">Sugar ABC transporter substrate-binding protein</fullName>
    </submittedName>
</protein>
<dbReference type="GO" id="GO:1901982">
    <property type="term" value="F:maltose binding"/>
    <property type="evidence" value="ECO:0007669"/>
    <property type="project" value="TreeGrafter"/>
</dbReference>
<dbReference type="Gene3D" id="3.40.190.10">
    <property type="entry name" value="Periplasmic binding protein-like II"/>
    <property type="match status" value="1"/>
</dbReference>
<evidence type="ECO:0000256" key="3">
    <source>
        <dbReference type="ARBA" id="ARBA00022729"/>
    </source>
</evidence>
<comment type="caution">
    <text evidence="5">The sequence shown here is derived from an EMBL/GenBank/DDBJ whole genome shotgun (WGS) entry which is preliminary data.</text>
</comment>
<dbReference type="PROSITE" id="PS51257">
    <property type="entry name" value="PROKAR_LIPOPROTEIN"/>
    <property type="match status" value="1"/>
</dbReference>
<feature type="signal peptide" evidence="4">
    <location>
        <begin position="1"/>
        <end position="22"/>
    </location>
</feature>
<dbReference type="EMBL" id="PFFQ01000005">
    <property type="protein sequence ID" value="PIW19158.1"/>
    <property type="molecule type" value="Genomic_DNA"/>
</dbReference>
<name>A0A2M7GB42_9BACT</name>
<keyword evidence="3 4" id="KW-0732">Signal</keyword>
<dbReference type="PANTHER" id="PTHR30061:SF50">
    <property type="entry name" value="MALTOSE_MALTODEXTRIN-BINDING PERIPLASMIC PROTEIN"/>
    <property type="match status" value="1"/>
</dbReference>
<accession>A0A2M7GB42</accession>
<dbReference type="Pfam" id="PF01547">
    <property type="entry name" value="SBP_bac_1"/>
    <property type="match status" value="1"/>
</dbReference>
<proteinExistence type="inferred from homology"/>
<evidence type="ECO:0000256" key="2">
    <source>
        <dbReference type="ARBA" id="ARBA00022448"/>
    </source>
</evidence>
<dbReference type="SUPFAM" id="SSF53850">
    <property type="entry name" value="Periplasmic binding protein-like II"/>
    <property type="match status" value="1"/>
</dbReference>
<evidence type="ECO:0000313" key="5">
    <source>
        <dbReference type="EMBL" id="PIW19158.1"/>
    </source>
</evidence>
<dbReference type="CDD" id="cd13585">
    <property type="entry name" value="PBP2_TMBP_like"/>
    <property type="match status" value="1"/>
</dbReference>
<dbReference type="PANTHER" id="PTHR30061">
    <property type="entry name" value="MALTOSE-BINDING PERIPLASMIC PROTEIN"/>
    <property type="match status" value="1"/>
</dbReference>
<evidence type="ECO:0000313" key="6">
    <source>
        <dbReference type="Proteomes" id="UP000231019"/>
    </source>
</evidence>
<dbReference type="GO" id="GO:0042956">
    <property type="term" value="P:maltodextrin transmembrane transport"/>
    <property type="evidence" value="ECO:0007669"/>
    <property type="project" value="TreeGrafter"/>
</dbReference>
<organism evidence="5 6">
    <name type="scientific">bacterium (Candidatus Blackallbacteria) CG17_big_fil_post_rev_8_21_14_2_50_48_46</name>
    <dbReference type="NCBI Taxonomy" id="2014261"/>
    <lineage>
        <taxon>Bacteria</taxon>
        <taxon>Candidatus Blackallbacteria</taxon>
    </lineage>
</organism>
<feature type="chain" id="PRO_5014760080" evidence="4">
    <location>
        <begin position="23"/>
        <end position="415"/>
    </location>
</feature>
<dbReference type="InterPro" id="IPR006059">
    <property type="entry name" value="SBP"/>
</dbReference>
<dbReference type="GO" id="GO:0055052">
    <property type="term" value="C:ATP-binding cassette (ABC) transporter complex, substrate-binding subunit-containing"/>
    <property type="evidence" value="ECO:0007669"/>
    <property type="project" value="TreeGrafter"/>
</dbReference>
<gene>
    <name evidence="5" type="ORF">COW36_01735</name>
</gene>
<comment type="similarity">
    <text evidence="1">Belongs to the bacterial solute-binding protein 1 family.</text>
</comment>
<reference evidence="5 6" key="1">
    <citation type="submission" date="2017-09" db="EMBL/GenBank/DDBJ databases">
        <title>Depth-based differentiation of microbial function through sediment-hosted aquifers and enrichment of novel symbionts in the deep terrestrial subsurface.</title>
        <authorList>
            <person name="Probst A.J."/>
            <person name="Ladd B."/>
            <person name="Jarett J.K."/>
            <person name="Geller-Mcgrath D.E."/>
            <person name="Sieber C.M."/>
            <person name="Emerson J.B."/>
            <person name="Anantharaman K."/>
            <person name="Thomas B.C."/>
            <person name="Malmstrom R."/>
            <person name="Stieglmeier M."/>
            <person name="Klingl A."/>
            <person name="Woyke T."/>
            <person name="Ryan C.M."/>
            <person name="Banfield J.F."/>
        </authorList>
    </citation>
    <scope>NUCLEOTIDE SEQUENCE [LARGE SCALE GENOMIC DNA]</scope>
    <source>
        <strain evidence="5">CG17_big_fil_post_rev_8_21_14_2_50_48_46</strain>
    </source>
</reference>
<evidence type="ECO:0000256" key="4">
    <source>
        <dbReference type="SAM" id="SignalP"/>
    </source>
</evidence>
<keyword evidence="2" id="KW-0813">Transport</keyword>